<reference evidence="2 3" key="1">
    <citation type="submission" date="2024-06" db="EMBL/GenBank/DDBJ databases">
        <title>Sorghum-associated microbial communities from plants grown in Nebraska, USA.</title>
        <authorList>
            <person name="Schachtman D."/>
        </authorList>
    </citation>
    <scope>NUCLEOTIDE SEQUENCE [LARGE SCALE GENOMIC DNA]</scope>
    <source>
        <strain evidence="2 3">3207</strain>
    </source>
</reference>
<dbReference type="EMBL" id="JBEPSM010000001">
    <property type="protein sequence ID" value="MET4634655.1"/>
    <property type="molecule type" value="Genomic_DNA"/>
</dbReference>
<feature type="region of interest" description="Disordered" evidence="1">
    <location>
        <begin position="13"/>
        <end position="53"/>
    </location>
</feature>
<dbReference type="Pfam" id="PF04391">
    <property type="entry name" value="DUF533"/>
    <property type="match status" value="1"/>
</dbReference>
<evidence type="ECO:0000313" key="2">
    <source>
        <dbReference type="EMBL" id="MET4634655.1"/>
    </source>
</evidence>
<keyword evidence="3" id="KW-1185">Reference proteome</keyword>
<dbReference type="SUPFAM" id="SSF158682">
    <property type="entry name" value="TerB-like"/>
    <property type="match status" value="1"/>
</dbReference>
<accession>A0ABV2R052</accession>
<dbReference type="InterPro" id="IPR029024">
    <property type="entry name" value="TerB-like"/>
</dbReference>
<name>A0ABV2R052_9HYPH</name>
<proteinExistence type="predicted"/>
<sequence>MIDGKSILDQLLGATTGQGGGQGQGGLGDLSRMSGSLGGGGGQPSSPGAGSGGLGDLLGGMLGGAGGGAAGGAGAGGLGDLLGGIMGGNGGGSAAGGSRGGLGDVVGKVTEYAKQNPGLSTAAAGGLAAVLFGGKGPKLKADALTLGGLAAIGTLAYKAFQQYKINNPGTTASAPPVGTPAALPPADSAFHPANAPGGQDAVALSIVTAMIAAAKADGTVDATERQKILGKLSEGGLSAEERDYLDRELAGPLDLNKVVDSATGPEHAIQLYAASLLAIDPDHPAERAYLDMLAARLGLDAGLKTSIEQAVAGAAA</sequence>
<evidence type="ECO:0000313" key="3">
    <source>
        <dbReference type="Proteomes" id="UP001549321"/>
    </source>
</evidence>
<dbReference type="Gene3D" id="1.10.3680.10">
    <property type="entry name" value="TerB-like"/>
    <property type="match status" value="1"/>
</dbReference>
<gene>
    <name evidence="2" type="ORF">ABIE08_002568</name>
</gene>
<feature type="compositionally biased region" description="Gly residues" evidence="1">
    <location>
        <begin position="16"/>
        <end position="28"/>
    </location>
</feature>
<organism evidence="2 3">
    <name type="scientific">Kaistia defluvii</name>
    <dbReference type="NCBI Taxonomy" id="410841"/>
    <lineage>
        <taxon>Bacteria</taxon>
        <taxon>Pseudomonadati</taxon>
        <taxon>Pseudomonadota</taxon>
        <taxon>Alphaproteobacteria</taxon>
        <taxon>Hyphomicrobiales</taxon>
        <taxon>Kaistiaceae</taxon>
        <taxon>Kaistia</taxon>
    </lineage>
</organism>
<comment type="caution">
    <text evidence="2">The sequence shown here is derived from an EMBL/GenBank/DDBJ whole genome shotgun (WGS) entry which is preliminary data.</text>
</comment>
<dbReference type="Proteomes" id="UP001549321">
    <property type="component" value="Unassembled WGS sequence"/>
</dbReference>
<protein>
    <submittedName>
        <fullName evidence="2">Uncharacterized membrane protein YebE (DUF533 family)</fullName>
    </submittedName>
</protein>
<dbReference type="InterPro" id="IPR007486">
    <property type="entry name" value="YebE"/>
</dbReference>
<dbReference type="CDD" id="cd07178">
    <property type="entry name" value="terB_like_YebE"/>
    <property type="match status" value="1"/>
</dbReference>
<evidence type="ECO:0000256" key="1">
    <source>
        <dbReference type="SAM" id="MobiDB-lite"/>
    </source>
</evidence>
<dbReference type="RefSeq" id="WP_354551475.1">
    <property type="nucleotide sequence ID" value="NZ_JBEPSM010000001.1"/>
</dbReference>
<feature type="compositionally biased region" description="Gly residues" evidence="1">
    <location>
        <begin position="36"/>
        <end position="53"/>
    </location>
</feature>